<evidence type="ECO:0000256" key="8">
    <source>
        <dbReference type="PROSITE-ProRule" id="PRU00169"/>
    </source>
</evidence>
<dbReference type="SMART" id="SM00448">
    <property type="entry name" value="REC"/>
    <property type="match status" value="1"/>
</dbReference>
<evidence type="ECO:0000256" key="2">
    <source>
        <dbReference type="ARBA" id="ARBA00022553"/>
    </source>
</evidence>
<dbReference type="FunFam" id="3.40.50.2300:FF:000001">
    <property type="entry name" value="DNA-binding response regulator PhoB"/>
    <property type="match status" value="1"/>
</dbReference>
<dbReference type="GO" id="GO:0006355">
    <property type="term" value="P:regulation of DNA-templated transcription"/>
    <property type="evidence" value="ECO:0007669"/>
    <property type="project" value="InterPro"/>
</dbReference>
<dbReference type="FunFam" id="1.10.10.10:FF:000018">
    <property type="entry name" value="DNA-binding response regulator ResD"/>
    <property type="match status" value="1"/>
</dbReference>
<gene>
    <name evidence="12" type="ORF">CCE28_12400</name>
</gene>
<dbReference type="Gene3D" id="3.40.50.2300">
    <property type="match status" value="1"/>
</dbReference>
<dbReference type="CDD" id="cd00383">
    <property type="entry name" value="trans_reg_C"/>
    <property type="match status" value="1"/>
</dbReference>
<dbReference type="GO" id="GO:0005829">
    <property type="term" value="C:cytosol"/>
    <property type="evidence" value="ECO:0007669"/>
    <property type="project" value="TreeGrafter"/>
</dbReference>
<keyword evidence="3" id="KW-0902">Two-component regulatory system</keyword>
<comment type="caution">
    <text evidence="12">The sequence shown here is derived from an EMBL/GenBank/DDBJ whole genome shotgun (WGS) entry which is preliminary data.</text>
</comment>
<evidence type="ECO:0000256" key="5">
    <source>
        <dbReference type="ARBA" id="ARBA00023125"/>
    </source>
</evidence>
<feature type="DNA-binding region" description="OmpR/PhoB-type" evidence="9">
    <location>
        <begin position="131"/>
        <end position="229"/>
    </location>
</feature>
<dbReference type="InterPro" id="IPR001789">
    <property type="entry name" value="Sig_transdc_resp-reg_receiver"/>
</dbReference>
<evidence type="ECO:0000259" key="11">
    <source>
        <dbReference type="PROSITE" id="PS51755"/>
    </source>
</evidence>
<feature type="modified residue" description="4-aspartylphosphate" evidence="8">
    <location>
        <position position="53"/>
    </location>
</feature>
<dbReference type="InterPro" id="IPR011006">
    <property type="entry name" value="CheY-like_superfamily"/>
</dbReference>
<comment type="function">
    <text evidence="7">May play the central regulatory role in sporulation. It may be an element of the effector pathway responsible for the activation of sporulation genes in response to nutritional stress. Spo0A may act in concert with spo0H (a sigma factor) to control the expression of some genes that are critical to the sporulation process.</text>
</comment>
<dbReference type="Pfam" id="PF00486">
    <property type="entry name" value="Trans_reg_C"/>
    <property type="match status" value="1"/>
</dbReference>
<dbReference type="PROSITE" id="PS51755">
    <property type="entry name" value="OMPR_PHOB"/>
    <property type="match status" value="1"/>
</dbReference>
<evidence type="ECO:0000313" key="12">
    <source>
        <dbReference type="EMBL" id="PAB58977.1"/>
    </source>
</evidence>
<evidence type="ECO:0000256" key="1">
    <source>
        <dbReference type="ARBA" id="ARBA00018672"/>
    </source>
</evidence>
<accession>A0A267MHQ3</accession>
<proteinExistence type="predicted"/>
<dbReference type="InterPro" id="IPR001867">
    <property type="entry name" value="OmpR/PhoB-type_DNA-bd"/>
</dbReference>
<feature type="domain" description="OmpR/PhoB-type" evidence="11">
    <location>
        <begin position="131"/>
        <end position="229"/>
    </location>
</feature>
<dbReference type="PANTHER" id="PTHR48111:SF40">
    <property type="entry name" value="PHOSPHATE REGULON TRANSCRIPTIONAL REGULATORY PROTEIN PHOB"/>
    <property type="match status" value="1"/>
</dbReference>
<evidence type="ECO:0000313" key="13">
    <source>
        <dbReference type="Proteomes" id="UP000216024"/>
    </source>
</evidence>
<dbReference type="InterPro" id="IPR036388">
    <property type="entry name" value="WH-like_DNA-bd_sf"/>
</dbReference>
<evidence type="ECO:0000259" key="10">
    <source>
        <dbReference type="PROSITE" id="PS50110"/>
    </source>
</evidence>
<dbReference type="Gene3D" id="6.10.250.690">
    <property type="match status" value="1"/>
</dbReference>
<keyword evidence="5 9" id="KW-0238">DNA-binding</keyword>
<feature type="domain" description="Response regulatory" evidence="10">
    <location>
        <begin position="5"/>
        <end position="118"/>
    </location>
</feature>
<dbReference type="OrthoDB" id="9790442at2"/>
<keyword evidence="6" id="KW-0804">Transcription</keyword>
<keyword evidence="2 8" id="KW-0597">Phosphoprotein</keyword>
<dbReference type="Gene3D" id="1.10.10.10">
    <property type="entry name" value="Winged helix-like DNA-binding domain superfamily/Winged helix DNA-binding domain"/>
    <property type="match status" value="1"/>
</dbReference>
<organism evidence="12 13">
    <name type="scientific">Anaeromicrobium sediminis</name>
    <dbReference type="NCBI Taxonomy" id="1478221"/>
    <lineage>
        <taxon>Bacteria</taxon>
        <taxon>Bacillati</taxon>
        <taxon>Bacillota</taxon>
        <taxon>Clostridia</taxon>
        <taxon>Peptostreptococcales</taxon>
        <taxon>Thermotaleaceae</taxon>
        <taxon>Anaeromicrobium</taxon>
    </lineage>
</organism>
<evidence type="ECO:0000256" key="9">
    <source>
        <dbReference type="PROSITE-ProRule" id="PRU01091"/>
    </source>
</evidence>
<evidence type="ECO:0000256" key="7">
    <source>
        <dbReference type="ARBA" id="ARBA00024867"/>
    </source>
</evidence>
<name>A0A267MHQ3_9FIRM</name>
<dbReference type="SUPFAM" id="SSF52172">
    <property type="entry name" value="CheY-like"/>
    <property type="match status" value="1"/>
</dbReference>
<dbReference type="PANTHER" id="PTHR48111">
    <property type="entry name" value="REGULATOR OF RPOS"/>
    <property type="match status" value="1"/>
</dbReference>
<protein>
    <recommendedName>
        <fullName evidence="1">Stage 0 sporulation protein A homolog</fullName>
    </recommendedName>
</protein>
<evidence type="ECO:0000256" key="4">
    <source>
        <dbReference type="ARBA" id="ARBA00023015"/>
    </source>
</evidence>
<dbReference type="GO" id="GO:0000976">
    <property type="term" value="F:transcription cis-regulatory region binding"/>
    <property type="evidence" value="ECO:0007669"/>
    <property type="project" value="TreeGrafter"/>
</dbReference>
<sequence>MKEKNILVVDDEIHILELLKYNLESNGFSVVTAEDGQEAIGKLDQNIDLVLLDVMLPILDGIETLKIIKEKKKNLPVIMVTAKGEEIDTVIGLEVGADDYITKPFRIRELIARIKAVLRRSESYEEKKEETGEIIIEDIKINEESREVSIDDKKIDLPKKEFELLLLLVKNKEKVFTRESLLEKIWGYDYYGETRTVDVHIRNLRKKLEGSKVSSYIRTLRGVGYKLSVK</sequence>
<keyword evidence="4" id="KW-0805">Transcription regulation</keyword>
<dbReference type="SMART" id="SM00862">
    <property type="entry name" value="Trans_reg_C"/>
    <property type="match status" value="1"/>
</dbReference>
<dbReference type="GO" id="GO:0000156">
    <property type="term" value="F:phosphorelay response regulator activity"/>
    <property type="evidence" value="ECO:0007669"/>
    <property type="project" value="TreeGrafter"/>
</dbReference>
<dbReference type="AlphaFoldDB" id="A0A267MHQ3"/>
<dbReference type="InterPro" id="IPR039420">
    <property type="entry name" value="WalR-like"/>
</dbReference>
<dbReference type="RefSeq" id="WP_095134043.1">
    <property type="nucleotide sequence ID" value="NZ_NIBG01000010.1"/>
</dbReference>
<dbReference type="Proteomes" id="UP000216024">
    <property type="component" value="Unassembled WGS sequence"/>
</dbReference>
<dbReference type="Pfam" id="PF00072">
    <property type="entry name" value="Response_reg"/>
    <property type="match status" value="1"/>
</dbReference>
<evidence type="ECO:0000256" key="3">
    <source>
        <dbReference type="ARBA" id="ARBA00023012"/>
    </source>
</evidence>
<dbReference type="PROSITE" id="PS50110">
    <property type="entry name" value="RESPONSE_REGULATORY"/>
    <property type="match status" value="1"/>
</dbReference>
<reference evidence="12 13" key="1">
    <citation type="submission" date="2017-06" db="EMBL/GenBank/DDBJ databases">
        <title>Draft genome sequence of anaerobic fermentative bacterium Anaeromicrobium sediminis DY2726D isolated from West Pacific Ocean sediments.</title>
        <authorList>
            <person name="Zeng X."/>
        </authorList>
    </citation>
    <scope>NUCLEOTIDE SEQUENCE [LARGE SCALE GENOMIC DNA]</scope>
    <source>
        <strain evidence="12 13">DY2726D</strain>
    </source>
</reference>
<dbReference type="EMBL" id="NIBG01000010">
    <property type="protein sequence ID" value="PAB58977.1"/>
    <property type="molecule type" value="Genomic_DNA"/>
</dbReference>
<keyword evidence="13" id="KW-1185">Reference proteome</keyword>
<evidence type="ECO:0000256" key="6">
    <source>
        <dbReference type="ARBA" id="ARBA00023163"/>
    </source>
</evidence>
<dbReference type="GO" id="GO:0032993">
    <property type="term" value="C:protein-DNA complex"/>
    <property type="evidence" value="ECO:0007669"/>
    <property type="project" value="TreeGrafter"/>
</dbReference>